<evidence type="ECO:0000256" key="9">
    <source>
        <dbReference type="ARBA" id="ARBA00022741"/>
    </source>
</evidence>
<evidence type="ECO:0000256" key="4">
    <source>
        <dbReference type="ARBA" id="ARBA00022553"/>
    </source>
</evidence>
<dbReference type="EMBL" id="JALBUU010000004">
    <property type="protein sequence ID" value="MCI0752622.1"/>
    <property type="molecule type" value="Genomic_DNA"/>
</dbReference>
<dbReference type="CDD" id="cd12914">
    <property type="entry name" value="PDC1_DGC_like"/>
    <property type="match status" value="1"/>
</dbReference>
<evidence type="ECO:0000256" key="12">
    <source>
        <dbReference type="ARBA" id="ARBA00023026"/>
    </source>
</evidence>
<dbReference type="PROSITE" id="PS50113">
    <property type="entry name" value="PAC"/>
    <property type="match status" value="1"/>
</dbReference>
<dbReference type="InterPro" id="IPR036890">
    <property type="entry name" value="HATPase_C_sf"/>
</dbReference>
<dbReference type="Gene3D" id="3.30.565.10">
    <property type="entry name" value="Histidine kinase-like ATPase, C-terminal domain"/>
    <property type="match status" value="1"/>
</dbReference>
<dbReference type="InterPro" id="IPR000014">
    <property type="entry name" value="PAS"/>
</dbReference>
<dbReference type="InterPro" id="IPR035965">
    <property type="entry name" value="PAS-like_dom_sf"/>
</dbReference>
<evidence type="ECO:0000256" key="1">
    <source>
        <dbReference type="ARBA" id="ARBA00000085"/>
    </source>
</evidence>
<sequence>MPDGTLPPGAIPQTGAAPRRQIGLRVLLALLMGGFGLLATGAAALMLGAQLEQRLQRDIGAEFTVAAERLADLLNRSLFERLREVQLLAFLPLMRDGGGRPEEQREVLRQVQSHHQGYALLMLIAPDGRVIASSNGSLEGLDVTGDEYFRQGRLRSFVGGVRDPGLLAPRPGDTARLIDLAAPVFDAAGALRGVVAGPLFWDWAAALSREALAPLRERRRGVDAVLLSRDGEVLPGQAIAAGEARLESLAPGALPMLARGRAGSAVAGSLLVGFAPMRGQRDLPGPGWTVLVRGDAAAALSPVQRLRHRILGWGAAAALLAALLGWGIAGVVARPLQRLSAAARRLRSDLAVPIPRSGRVREVATLADSLASLLTTLRRREHELAEGEARLRAVLEQMPVGVVLVEMPSGRLCFRNARALQILGRPLELDTPLTLQAAFGSLRRDGLPYEAEDFPVARALRLGETVVAEPMLYCRDDGKVISLEMNAAPVRGTAGQSLLVVCTFEDVTESRLTAEHNRVLAREVDHRAKNALAVVQAALRMTRADSLEAFVRAVEGRVSALARAQIRLAEEEWRGAGLHALLKGEMAALLGDGLHGALELEGPELILKVEAVQPLSLVVHELASNAARHGAMSRPGGRVTLRWHQERDAARGSDMLHLQWMELDGPALSGPPARRGFGARVIETTARQQLGGTVHWEWRQAGLCCQMMVPMTRLVTEITAD</sequence>
<evidence type="ECO:0000313" key="17">
    <source>
        <dbReference type="Proteomes" id="UP001201985"/>
    </source>
</evidence>
<feature type="transmembrane region" description="Helical" evidence="13">
    <location>
        <begin position="310"/>
        <end position="333"/>
    </location>
</feature>
<feature type="domain" description="HAMP" evidence="15">
    <location>
        <begin position="330"/>
        <end position="382"/>
    </location>
</feature>
<dbReference type="Pfam" id="PF07536">
    <property type="entry name" value="HWE_HK"/>
    <property type="match status" value="1"/>
</dbReference>
<evidence type="ECO:0000256" key="10">
    <source>
        <dbReference type="ARBA" id="ARBA00022777"/>
    </source>
</evidence>
<evidence type="ECO:0000256" key="11">
    <source>
        <dbReference type="ARBA" id="ARBA00022840"/>
    </source>
</evidence>
<protein>
    <recommendedName>
        <fullName evidence="3">histidine kinase</fullName>
        <ecNumber evidence="3">2.7.13.3</ecNumber>
    </recommendedName>
</protein>
<reference evidence="16 17" key="1">
    <citation type="submission" date="2022-03" db="EMBL/GenBank/DDBJ databases">
        <title>Complete genome analysis of Roseomonas KG 17.1 : a prolific producer of plant growth promoters.</title>
        <authorList>
            <person name="Saadouli I."/>
            <person name="Najjari A."/>
            <person name="Mosbah A."/>
            <person name="Ouzari H.I."/>
        </authorList>
    </citation>
    <scope>NUCLEOTIDE SEQUENCE [LARGE SCALE GENOMIC DNA]</scope>
    <source>
        <strain evidence="16 17">KG17-1</strain>
    </source>
</reference>
<dbReference type="EC" id="2.7.13.3" evidence="3"/>
<dbReference type="SMART" id="SM00911">
    <property type="entry name" value="HWE_HK"/>
    <property type="match status" value="1"/>
</dbReference>
<evidence type="ECO:0000256" key="8">
    <source>
        <dbReference type="ARBA" id="ARBA00022737"/>
    </source>
</evidence>
<feature type="domain" description="PAC" evidence="14">
    <location>
        <begin position="466"/>
        <end position="519"/>
    </location>
</feature>
<evidence type="ECO:0000256" key="5">
    <source>
        <dbReference type="ARBA" id="ARBA00022630"/>
    </source>
</evidence>
<gene>
    <name evidence="16" type="ORF">MON41_02435</name>
</gene>
<keyword evidence="11" id="KW-0067">ATP-binding</keyword>
<evidence type="ECO:0000256" key="6">
    <source>
        <dbReference type="ARBA" id="ARBA00022643"/>
    </source>
</evidence>
<evidence type="ECO:0000256" key="13">
    <source>
        <dbReference type="SAM" id="Phobius"/>
    </source>
</evidence>
<keyword evidence="5" id="KW-0285">Flavoprotein</keyword>
<feature type="transmembrane region" description="Helical" evidence="13">
    <location>
        <begin position="22"/>
        <end position="47"/>
    </location>
</feature>
<keyword evidence="4" id="KW-0597">Phosphoprotein</keyword>
<keyword evidence="13" id="KW-0812">Transmembrane</keyword>
<keyword evidence="8" id="KW-0677">Repeat</keyword>
<evidence type="ECO:0000259" key="15">
    <source>
        <dbReference type="PROSITE" id="PS50885"/>
    </source>
</evidence>
<dbReference type="Proteomes" id="UP001201985">
    <property type="component" value="Unassembled WGS sequence"/>
</dbReference>
<keyword evidence="12" id="KW-0843">Virulence</keyword>
<keyword evidence="6" id="KW-0288">FMN</keyword>
<dbReference type="RefSeq" id="WP_241792487.1">
    <property type="nucleotide sequence ID" value="NZ_JALBUU010000004.1"/>
</dbReference>
<dbReference type="Gene3D" id="3.30.450.20">
    <property type="entry name" value="PAS domain"/>
    <property type="match status" value="2"/>
</dbReference>
<dbReference type="PANTHER" id="PTHR41523">
    <property type="entry name" value="TWO-COMPONENT SYSTEM SENSOR PROTEIN"/>
    <property type="match status" value="1"/>
</dbReference>
<evidence type="ECO:0000256" key="2">
    <source>
        <dbReference type="ARBA" id="ARBA00004370"/>
    </source>
</evidence>
<keyword evidence="10" id="KW-0418">Kinase</keyword>
<keyword evidence="13" id="KW-0472">Membrane</keyword>
<organism evidence="16 17">
    <name type="scientific">Teichococcus vastitatis</name>
    <dbReference type="NCBI Taxonomy" id="2307076"/>
    <lineage>
        <taxon>Bacteria</taxon>
        <taxon>Pseudomonadati</taxon>
        <taxon>Pseudomonadota</taxon>
        <taxon>Alphaproteobacteria</taxon>
        <taxon>Acetobacterales</taxon>
        <taxon>Roseomonadaceae</taxon>
        <taxon>Roseomonas</taxon>
    </lineage>
</organism>
<dbReference type="Gene3D" id="6.10.340.10">
    <property type="match status" value="1"/>
</dbReference>
<accession>A0ABS9W005</accession>
<dbReference type="PROSITE" id="PS50885">
    <property type="entry name" value="HAMP"/>
    <property type="match status" value="1"/>
</dbReference>
<keyword evidence="13" id="KW-1133">Transmembrane helix</keyword>
<evidence type="ECO:0000256" key="7">
    <source>
        <dbReference type="ARBA" id="ARBA00022679"/>
    </source>
</evidence>
<dbReference type="Pfam" id="PF00672">
    <property type="entry name" value="HAMP"/>
    <property type="match status" value="1"/>
</dbReference>
<comment type="subcellular location">
    <subcellularLocation>
        <location evidence="2">Membrane</location>
    </subcellularLocation>
</comment>
<dbReference type="InterPro" id="IPR000700">
    <property type="entry name" value="PAS-assoc_C"/>
</dbReference>
<comment type="catalytic activity">
    <reaction evidence="1">
        <text>ATP + protein L-histidine = ADP + protein N-phospho-L-histidine.</text>
        <dbReference type="EC" id="2.7.13.3"/>
    </reaction>
</comment>
<dbReference type="SUPFAM" id="SSF55785">
    <property type="entry name" value="PYP-like sensor domain (PAS domain)"/>
    <property type="match status" value="1"/>
</dbReference>
<keyword evidence="17" id="KW-1185">Reference proteome</keyword>
<dbReference type="CDD" id="cd06225">
    <property type="entry name" value="HAMP"/>
    <property type="match status" value="1"/>
</dbReference>
<name>A0ABS9W005_9PROT</name>
<keyword evidence="7" id="KW-0808">Transferase</keyword>
<dbReference type="Pfam" id="PF13426">
    <property type="entry name" value="PAS_9"/>
    <property type="match status" value="1"/>
</dbReference>
<comment type="caution">
    <text evidence="16">The sequence shown here is derived from an EMBL/GenBank/DDBJ whole genome shotgun (WGS) entry which is preliminary data.</text>
</comment>
<dbReference type="SMART" id="SM00304">
    <property type="entry name" value="HAMP"/>
    <property type="match status" value="1"/>
</dbReference>
<dbReference type="PANTHER" id="PTHR41523:SF8">
    <property type="entry name" value="ETHYLENE RESPONSE SENSOR PROTEIN"/>
    <property type="match status" value="1"/>
</dbReference>
<proteinExistence type="predicted"/>
<dbReference type="InterPro" id="IPR011102">
    <property type="entry name" value="Sig_transdc_His_kinase_HWE"/>
</dbReference>
<evidence type="ECO:0000256" key="3">
    <source>
        <dbReference type="ARBA" id="ARBA00012438"/>
    </source>
</evidence>
<dbReference type="InterPro" id="IPR003660">
    <property type="entry name" value="HAMP_dom"/>
</dbReference>
<evidence type="ECO:0000259" key="14">
    <source>
        <dbReference type="PROSITE" id="PS50113"/>
    </source>
</evidence>
<evidence type="ECO:0000313" key="16">
    <source>
        <dbReference type="EMBL" id="MCI0752622.1"/>
    </source>
</evidence>
<keyword evidence="9" id="KW-0547">Nucleotide-binding</keyword>